<sequence length="330" mass="36821">MAVTAVSYHDTVNDLQGLPFTASGPFSRPEWFALLEASGARPVIALARDGDDAVALPLMQQGSGLDILTNWYAFTWTDLATNHVRREALLGDLARSLATRASRITLSKLPDEDGTASRFERAFRKAGWTVFREICDTNHILTLAGHDYADYLAGRPGKLRTTLKRKAKKVEVEILEHFDADGWASYEYVYGHSWKPEEGDPALLRRFAQQEGAAGRIRLGLARHDGEVIAAQFWTVENGTAYIHKLAHLESAKPLSAGTTLTAALFRHVIDRDHVEKVDFGTGNDPYKADWMEETRPRYRLTCMRAGDPRNWPAIARSMLRKLVSGERAG</sequence>
<feature type="domain" description="BioF2-like acetyltransferase" evidence="1">
    <location>
        <begin position="160"/>
        <end position="288"/>
    </location>
</feature>
<dbReference type="RefSeq" id="WP_082347785.1">
    <property type="nucleotide sequence ID" value="NZ_CP011452.2"/>
</dbReference>
<protein>
    <recommendedName>
        <fullName evidence="1">BioF2-like acetyltransferase domain-containing protein</fullName>
    </recommendedName>
</protein>
<dbReference type="Pfam" id="PF13480">
    <property type="entry name" value="Acetyltransf_6"/>
    <property type="match status" value="1"/>
</dbReference>
<dbReference type="AlphaFoldDB" id="A0A0F7KRH6"/>
<evidence type="ECO:0000313" key="3">
    <source>
        <dbReference type="Proteomes" id="UP000034392"/>
    </source>
</evidence>
<evidence type="ECO:0000313" key="2">
    <source>
        <dbReference type="EMBL" id="AKH41721.1"/>
    </source>
</evidence>
<dbReference type="SUPFAM" id="SSF55729">
    <property type="entry name" value="Acyl-CoA N-acyltransferases (Nat)"/>
    <property type="match status" value="1"/>
</dbReference>
<proteinExistence type="predicted"/>
<organism evidence="2 3">
    <name type="scientific">Croceibacterium atlanticum</name>
    <dbReference type="NCBI Taxonomy" id="1267766"/>
    <lineage>
        <taxon>Bacteria</taxon>
        <taxon>Pseudomonadati</taxon>
        <taxon>Pseudomonadota</taxon>
        <taxon>Alphaproteobacteria</taxon>
        <taxon>Sphingomonadales</taxon>
        <taxon>Erythrobacteraceae</taxon>
        <taxon>Croceibacterium</taxon>
    </lineage>
</organism>
<name>A0A0F7KRH6_9SPHN</name>
<accession>A0A0F7KRH6</accession>
<dbReference type="EMBL" id="CP011452">
    <property type="protein sequence ID" value="AKH41721.1"/>
    <property type="molecule type" value="Genomic_DNA"/>
</dbReference>
<dbReference type="OrthoDB" id="8334427at2"/>
<dbReference type="KEGG" id="aay:WYH_00665"/>
<keyword evidence="3" id="KW-1185">Reference proteome</keyword>
<dbReference type="PATRIC" id="fig|1267766.3.peg.671"/>
<dbReference type="STRING" id="1267766.WYH_00665"/>
<evidence type="ECO:0000259" key="1">
    <source>
        <dbReference type="Pfam" id="PF13480"/>
    </source>
</evidence>
<reference evidence="2" key="1">
    <citation type="submission" date="2015-05" db="EMBL/GenBank/DDBJ databases">
        <title>The complete genome of Altererythrobacter atlanticus strain 26DY36.</title>
        <authorList>
            <person name="Wu Y.-H."/>
            <person name="Cheng H."/>
            <person name="Wu X.-W."/>
        </authorList>
    </citation>
    <scope>NUCLEOTIDE SEQUENCE [LARGE SCALE GENOMIC DNA]</scope>
    <source>
        <strain evidence="2">26DY36</strain>
    </source>
</reference>
<dbReference type="Gene3D" id="3.40.630.30">
    <property type="match status" value="1"/>
</dbReference>
<dbReference type="InterPro" id="IPR016181">
    <property type="entry name" value="Acyl_CoA_acyltransferase"/>
</dbReference>
<dbReference type="InterPro" id="IPR038740">
    <property type="entry name" value="BioF2-like_GNAT_dom"/>
</dbReference>
<gene>
    <name evidence="2" type="ORF">WYH_00665</name>
</gene>
<dbReference type="Proteomes" id="UP000034392">
    <property type="component" value="Chromosome"/>
</dbReference>